<dbReference type="EMBL" id="LYRP01000022">
    <property type="protein sequence ID" value="OAT76479.1"/>
    <property type="molecule type" value="Genomic_DNA"/>
</dbReference>
<evidence type="ECO:0000256" key="7">
    <source>
        <dbReference type="ARBA" id="ARBA00022777"/>
    </source>
</evidence>
<dbReference type="PANTHER" id="PTHR36203:SF1">
    <property type="entry name" value="ASCORBATE-SPECIFIC PTS SYSTEM EIIA COMPONENT"/>
    <property type="match status" value="1"/>
</dbReference>
<gene>
    <name evidence="12" type="ORF">A9B99_09215</name>
</gene>
<comment type="function">
    <text evidence="8">The phosphoenolpyruvate-dependent sugar phosphotransferase system (sugar PTS), a major carbohydrate active transport system, catalyzes the phosphorylation of incoming sugar substrates concomitantly with their translocation across the cell membrane. The enzyme II UlaABC PTS system is involved in ascorbate transport.</text>
</comment>
<dbReference type="OrthoDB" id="1634238at2"/>
<comment type="caution">
    <text evidence="12">The sequence shown here is derived from an EMBL/GenBank/DDBJ whole genome shotgun (WGS) entry which is preliminary data.</text>
</comment>
<evidence type="ECO:0000256" key="2">
    <source>
        <dbReference type="ARBA" id="ARBA00022448"/>
    </source>
</evidence>
<dbReference type="Proteomes" id="UP000078225">
    <property type="component" value="Unassembled WGS sequence"/>
</dbReference>
<dbReference type="SUPFAM" id="SSF55804">
    <property type="entry name" value="Phoshotransferase/anion transport protein"/>
    <property type="match status" value="1"/>
</dbReference>
<evidence type="ECO:0000256" key="1">
    <source>
        <dbReference type="ARBA" id="ARBA00004496"/>
    </source>
</evidence>
<keyword evidence="3" id="KW-0963">Cytoplasm</keyword>
<organism evidence="12 13">
    <name type="scientific">Mangrovibacter phragmitis</name>
    <dbReference type="NCBI Taxonomy" id="1691903"/>
    <lineage>
        <taxon>Bacteria</taxon>
        <taxon>Pseudomonadati</taxon>
        <taxon>Pseudomonadota</taxon>
        <taxon>Gammaproteobacteria</taxon>
        <taxon>Enterobacterales</taxon>
        <taxon>Enterobacteriaceae</taxon>
        <taxon>Mangrovibacter</taxon>
    </lineage>
</organism>
<keyword evidence="2" id="KW-0813">Transport</keyword>
<evidence type="ECO:0000256" key="6">
    <source>
        <dbReference type="ARBA" id="ARBA00022683"/>
    </source>
</evidence>
<evidence type="ECO:0000256" key="8">
    <source>
        <dbReference type="ARBA" id="ARBA00037387"/>
    </source>
</evidence>
<evidence type="ECO:0000313" key="13">
    <source>
        <dbReference type="Proteomes" id="UP000078225"/>
    </source>
</evidence>
<evidence type="ECO:0000256" key="4">
    <source>
        <dbReference type="ARBA" id="ARBA00022553"/>
    </source>
</evidence>
<feature type="domain" description="PTS EIIA type-2" evidence="11">
    <location>
        <begin position="6"/>
        <end position="145"/>
    </location>
</feature>
<evidence type="ECO:0000256" key="3">
    <source>
        <dbReference type="ARBA" id="ARBA00022490"/>
    </source>
</evidence>
<dbReference type="PANTHER" id="PTHR36203">
    <property type="entry name" value="ASCORBATE-SPECIFIC PTS SYSTEM EIIA COMPONENT"/>
    <property type="match status" value="1"/>
</dbReference>
<reference evidence="13" key="1">
    <citation type="submission" date="2016-05" db="EMBL/GenBank/DDBJ databases">
        <authorList>
            <person name="Behera P."/>
            <person name="Vaishampayan P."/>
            <person name="Singh N."/>
            <person name="Raina V."/>
            <person name="Suar M."/>
            <person name="Pattnaik A."/>
            <person name="Rastogi G."/>
        </authorList>
    </citation>
    <scope>NUCLEOTIDE SEQUENCE [LARGE SCALE GENOMIC DNA]</scope>
    <source>
        <strain evidence="13">MP23</strain>
    </source>
</reference>
<name>A0A1B7L244_9ENTR</name>
<dbReference type="InterPro" id="IPR002178">
    <property type="entry name" value="PTS_EIIA_type-2_dom"/>
</dbReference>
<evidence type="ECO:0000256" key="9">
    <source>
        <dbReference type="ARBA" id="ARBA00041175"/>
    </source>
</evidence>
<keyword evidence="6" id="KW-0598">Phosphotransferase system</keyword>
<dbReference type="GO" id="GO:0005737">
    <property type="term" value="C:cytoplasm"/>
    <property type="evidence" value="ECO:0007669"/>
    <property type="project" value="UniProtKB-SubCell"/>
</dbReference>
<dbReference type="Pfam" id="PF00359">
    <property type="entry name" value="PTS_EIIA_2"/>
    <property type="match status" value="1"/>
</dbReference>
<evidence type="ECO:0000256" key="10">
    <source>
        <dbReference type="ARBA" id="ARBA00042072"/>
    </source>
</evidence>
<dbReference type="InterPro" id="IPR051351">
    <property type="entry name" value="Ascorbate-PTS_EIIA_comp"/>
</dbReference>
<protein>
    <recommendedName>
        <fullName evidence="9">Ascorbate-specific PTS system EIIA component</fullName>
    </recommendedName>
    <alternativeName>
        <fullName evidence="10">Ascorbate-specific phosphotransferase enzyme IIA component</fullName>
    </alternativeName>
</protein>
<dbReference type="GO" id="GO:0009401">
    <property type="term" value="P:phosphoenolpyruvate-dependent sugar phosphotransferase system"/>
    <property type="evidence" value="ECO:0007669"/>
    <property type="project" value="UniProtKB-KW"/>
</dbReference>
<dbReference type="STRING" id="1691903.A9B99_09215"/>
<evidence type="ECO:0000259" key="11">
    <source>
        <dbReference type="PROSITE" id="PS51094"/>
    </source>
</evidence>
<keyword evidence="13" id="KW-1185">Reference proteome</keyword>
<dbReference type="AlphaFoldDB" id="A0A1B7L244"/>
<dbReference type="GO" id="GO:0016301">
    <property type="term" value="F:kinase activity"/>
    <property type="evidence" value="ECO:0007669"/>
    <property type="project" value="UniProtKB-KW"/>
</dbReference>
<dbReference type="InterPro" id="IPR016152">
    <property type="entry name" value="PTrfase/Anion_transptr"/>
</dbReference>
<proteinExistence type="predicted"/>
<dbReference type="RefSeq" id="WP_064598488.1">
    <property type="nucleotide sequence ID" value="NZ_CP134782.1"/>
</dbReference>
<dbReference type="Gene3D" id="3.40.930.10">
    <property type="entry name" value="Mannitol-specific EII, Chain A"/>
    <property type="match status" value="1"/>
</dbReference>
<keyword evidence="7" id="KW-0418">Kinase</keyword>
<sequence length="145" mass="15714">MSIKDLLLEADAIQVGVDIDNWQDVIRRAASPLVNKGFISHNYGEAVIKNTLEHGAYYVFDEGIAIPHARPENGVSRTCFSLVLLKNPVSFAGSGAADIVILFGAQDSNTHIEEGIRAIVDLLDNDVRLSSLRAARSKEEVAALL</sequence>
<accession>A0A1B7L244</accession>
<keyword evidence="4" id="KW-0597">Phosphoprotein</keyword>
<dbReference type="PROSITE" id="PS51094">
    <property type="entry name" value="PTS_EIIA_TYPE_2"/>
    <property type="match status" value="1"/>
</dbReference>
<evidence type="ECO:0000256" key="5">
    <source>
        <dbReference type="ARBA" id="ARBA00022679"/>
    </source>
</evidence>
<keyword evidence="5" id="KW-0808">Transferase</keyword>
<dbReference type="CDD" id="cd00211">
    <property type="entry name" value="PTS_IIA_fru"/>
    <property type="match status" value="1"/>
</dbReference>
<evidence type="ECO:0000313" key="12">
    <source>
        <dbReference type="EMBL" id="OAT76479.1"/>
    </source>
</evidence>
<comment type="subcellular location">
    <subcellularLocation>
        <location evidence="1">Cytoplasm</location>
    </subcellularLocation>
</comment>